<feature type="compositionally biased region" description="Basic and acidic residues" evidence="1">
    <location>
        <begin position="60"/>
        <end position="76"/>
    </location>
</feature>
<protein>
    <recommendedName>
        <fullName evidence="4">F-box domain-containing protein</fullName>
    </recommendedName>
</protein>
<sequence length="438" mass="48052">MPKQTSRRNPTKAPSGQYSPKSNTKLENNEDPAPMLDAVEVIGLTCLVGEGDSGVNGSGRGREGDVGSYDDSVRQNENEGKEYMQIFRKCTGEKSPNQPVPSGDIFQEVVIENGQPNSDTDAGDFRINDAQMQKGDQLGVLSSSTLECYEGVCPTDMGAVAKATSSGSSDTDDDDDDHGNQTARLTSKRKRLSSIQPPDTTSRRDSRQNAPSKKQRKLTTSGGNPLSNGSSALIFLTGYGDDNKPGKPDPPQPSKCEELLSPPSRFLNLPRELRNIIYGYCQIPIDLTQGRFSKCTVQKTRWLSLAQVCKKTREEFRPLRLKTVVIVVRLSKLMPCAANLLRQLPRNTAVTLKLHEDCIYEEPEQILAFLCSTIRVGNVEVLFDCDGVSRSIKVSSVNDSVAMRQFFPAILPNSSDAVIAFTWEHDGQCTPRGPVYPI</sequence>
<evidence type="ECO:0000313" key="3">
    <source>
        <dbReference type="Proteomes" id="UP000799423"/>
    </source>
</evidence>
<dbReference type="AlphaFoldDB" id="A0A6A7AMK1"/>
<dbReference type="Proteomes" id="UP000799423">
    <property type="component" value="Unassembled WGS sequence"/>
</dbReference>
<evidence type="ECO:0008006" key="4">
    <source>
        <dbReference type="Google" id="ProtNLM"/>
    </source>
</evidence>
<feature type="compositionally biased region" description="Basic residues" evidence="1">
    <location>
        <begin position="1"/>
        <end position="10"/>
    </location>
</feature>
<evidence type="ECO:0000313" key="2">
    <source>
        <dbReference type="EMBL" id="KAF2844212.1"/>
    </source>
</evidence>
<keyword evidence="3" id="KW-1185">Reference proteome</keyword>
<feature type="region of interest" description="Disordered" evidence="1">
    <location>
        <begin position="1"/>
        <end position="34"/>
    </location>
</feature>
<evidence type="ECO:0000256" key="1">
    <source>
        <dbReference type="SAM" id="MobiDB-lite"/>
    </source>
</evidence>
<feature type="compositionally biased region" description="Polar residues" evidence="1">
    <location>
        <begin position="208"/>
        <end position="231"/>
    </location>
</feature>
<feature type="region of interest" description="Disordered" evidence="1">
    <location>
        <begin position="160"/>
        <end position="260"/>
    </location>
</feature>
<name>A0A6A7AMK1_9PLEO</name>
<feature type="region of interest" description="Disordered" evidence="1">
    <location>
        <begin position="50"/>
        <end position="76"/>
    </location>
</feature>
<proteinExistence type="predicted"/>
<accession>A0A6A7AMK1</accession>
<gene>
    <name evidence="2" type="ORF">T440DRAFT_559740</name>
</gene>
<reference evidence="2" key="1">
    <citation type="submission" date="2020-01" db="EMBL/GenBank/DDBJ databases">
        <authorList>
            <consortium name="DOE Joint Genome Institute"/>
            <person name="Haridas S."/>
            <person name="Albert R."/>
            <person name="Binder M."/>
            <person name="Bloem J."/>
            <person name="Labutti K."/>
            <person name="Salamov A."/>
            <person name="Andreopoulos B."/>
            <person name="Baker S.E."/>
            <person name="Barry K."/>
            <person name="Bills G."/>
            <person name="Bluhm B.H."/>
            <person name="Cannon C."/>
            <person name="Castanera R."/>
            <person name="Culley D.E."/>
            <person name="Daum C."/>
            <person name="Ezra D."/>
            <person name="Gonzalez J.B."/>
            <person name="Henrissat B."/>
            <person name="Kuo A."/>
            <person name="Liang C."/>
            <person name="Lipzen A."/>
            <person name="Lutzoni F."/>
            <person name="Magnuson J."/>
            <person name="Mondo S."/>
            <person name="Nolan M."/>
            <person name="Ohm R."/>
            <person name="Pangilinan J."/>
            <person name="Park H.-J."/>
            <person name="Ramirez L."/>
            <person name="Alfaro M."/>
            <person name="Sun H."/>
            <person name="Tritt A."/>
            <person name="Yoshinaga Y."/>
            <person name="Zwiers L.-H."/>
            <person name="Turgeon B.G."/>
            <person name="Goodwin S.B."/>
            <person name="Spatafora J.W."/>
            <person name="Crous P.W."/>
            <person name="Grigoriev I.V."/>
        </authorList>
    </citation>
    <scope>NUCLEOTIDE SEQUENCE</scope>
    <source>
        <strain evidence="2">IPT5</strain>
    </source>
</reference>
<dbReference type="OrthoDB" id="3692853at2759"/>
<dbReference type="EMBL" id="MU006400">
    <property type="protein sequence ID" value="KAF2844212.1"/>
    <property type="molecule type" value="Genomic_DNA"/>
</dbReference>
<feature type="compositionally biased region" description="Polar residues" evidence="1">
    <location>
        <begin position="12"/>
        <end position="26"/>
    </location>
</feature>
<organism evidence="2 3">
    <name type="scientific">Plenodomus tracheiphilus IPT5</name>
    <dbReference type="NCBI Taxonomy" id="1408161"/>
    <lineage>
        <taxon>Eukaryota</taxon>
        <taxon>Fungi</taxon>
        <taxon>Dikarya</taxon>
        <taxon>Ascomycota</taxon>
        <taxon>Pezizomycotina</taxon>
        <taxon>Dothideomycetes</taxon>
        <taxon>Pleosporomycetidae</taxon>
        <taxon>Pleosporales</taxon>
        <taxon>Pleosporineae</taxon>
        <taxon>Leptosphaeriaceae</taxon>
        <taxon>Plenodomus</taxon>
    </lineage>
</organism>